<keyword evidence="1" id="KW-1133">Transmembrane helix</keyword>
<keyword evidence="1" id="KW-0472">Membrane</keyword>
<comment type="caution">
    <text evidence="2">The sequence shown here is derived from an EMBL/GenBank/DDBJ whole genome shotgun (WGS) entry which is preliminary data.</text>
</comment>
<keyword evidence="1" id="KW-0812">Transmembrane</keyword>
<evidence type="ECO:0000313" key="2">
    <source>
        <dbReference type="EMBL" id="KAL0329795.1"/>
    </source>
</evidence>
<dbReference type="AlphaFoldDB" id="A0AAW2MEJ7"/>
<accession>A0AAW2MEJ7</accession>
<evidence type="ECO:0000256" key="1">
    <source>
        <dbReference type="SAM" id="Phobius"/>
    </source>
</evidence>
<organism evidence="2">
    <name type="scientific">Sesamum radiatum</name>
    <name type="common">Black benniseed</name>
    <dbReference type="NCBI Taxonomy" id="300843"/>
    <lineage>
        <taxon>Eukaryota</taxon>
        <taxon>Viridiplantae</taxon>
        <taxon>Streptophyta</taxon>
        <taxon>Embryophyta</taxon>
        <taxon>Tracheophyta</taxon>
        <taxon>Spermatophyta</taxon>
        <taxon>Magnoliopsida</taxon>
        <taxon>eudicotyledons</taxon>
        <taxon>Gunneridae</taxon>
        <taxon>Pentapetalae</taxon>
        <taxon>asterids</taxon>
        <taxon>lamiids</taxon>
        <taxon>Lamiales</taxon>
        <taxon>Pedaliaceae</taxon>
        <taxon>Sesamum</taxon>
    </lineage>
</organism>
<sequence length="108" mass="12612">MSHKNWSEHPVSLLFKKNRKPSERQEVAVMEIPAWWFFSFWALISITFLHLGFYAMDKTVLSNPVPPVVMSLFKHSLASYALIFRPLPRLSTEGRYLWVTWGGFAILL</sequence>
<feature type="transmembrane region" description="Helical" evidence="1">
    <location>
        <begin position="34"/>
        <end position="56"/>
    </location>
</feature>
<name>A0AAW2MEJ7_SESRA</name>
<reference evidence="2" key="1">
    <citation type="submission" date="2020-06" db="EMBL/GenBank/DDBJ databases">
        <authorList>
            <person name="Li T."/>
            <person name="Hu X."/>
            <person name="Zhang T."/>
            <person name="Song X."/>
            <person name="Zhang H."/>
            <person name="Dai N."/>
            <person name="Sheng W."/>
            <person name="Hou X."/>
            <person name="Wei L."/>
        </authorList>
    </citation>
    <scope>NUCLEOTIDE SEQUENCE</scope>
    <source>
        <strain evidence="2">G02</strain>
        <tissue evidence="2">Leaf</tissue>
    </source>
</reference>
<gene>
    <name evidence="2" type="ORF">Sradi_4966200</name>
</gene>
<protein>
    <submittedName>
        <fullName evidence="2">Uncharacterized protein</fullName>
    </submittedName>
</protein>
<reference evidence="2" key="2">
    <citation type="journal article" date="2024" name="Plant">
        <title>Genomic evolution and insights into agronomic trait innovations of Sesamum species.</title>
        <authorList>
            <person name="Miao H."/>
            <person name="Wang L."/>
            <person name="Qu L."/>
            <person name="Liu H."/>
            <person name="Sun Y."/>
            <person name="Le M."/>
            <person name="Wang Q."/>
            <person name="Wei S."/>
            <person name="Zheng Y."/>
            <person name="Lin W."/>
            <person name="Duan Y."/>
            <person name="Cao H."/>
            <person name="Xiong S."/>
            <person name="Wang X."/>
            <person name="Wei L."/>
            <person name="Li C."/>
            <person name="Ma Q."/>
            <person name="Ju M."/>
            <person name="Zhao R."/>
            <person name="Li G."/>
            <person name="Mu C."/>
            <person name="Tian Q."/>
            <person name="Mei H."/>
            <person name="Zhang T."/>
            <person name="Gao T."/>
            <person name="Zhang H."/>
        </authorList>
    </citation>
    <scope>NUCLEOTIDE SEQUENCE</scope>
    <source>
        <strain evidence="2">G02</strain>
    </source>
</reference>
<proteinExistence type="predicted"/>
<dbReference type="EMBL" id="JACGWJ010000022">
    <property type="protein sequence ID" value="KAL0329795.1"/>
    <property type="molecule type" value="Genomic_DNA"/>
</dbReference>